<evidence type="ECO:0008006" key="4">
    <source>
        <dbReference type="Google" id="ProtNLM"/>
    </source>
</evidence>
<organism evidence="2 3">
    <name type="scientific">Flavobacterium davisii</name>
    <dbReference type="NCBI Taxonomy" id="2906077"/>
    <lineage>
        <taxon>Bacteria</taxon>
        <taxon>Pseudomonadati</taxon>
        <taxon>Bacteroidota</taxon>
        <taxon>Flavobacteriia</taxon>
        <taxon>Flavobacteriales</taxon>
        <taxon>Flavobacteriaceae</taxon>
        <taxon>Flavobacterium</taxon>
    </lineage>
</organism>
<gene>
    <name evidence="2" type="ORF">BWK59_09070</name>
</gene>
<evidence type="ECO:0000313" key="2">
    <source>
        <dbReference type="EMBL" id="OWP83715.1"/>
    </source>
</evidence>
<dbReference type="RefSeq" id="WP_088393163.1">
    <property type="nucleotide sequence ID" value="NZ_MTCZ01000085.1"/>
</dbReference>
<evidence type="ECO:0000313" key="3">
    <source>
        <dbReference type="Proteomes" id="UP000197768"/>
    </source>
</evidence>
<reference evidence="2 3" key="1">
    <citation type="journal article" date="2017" name="Infect. Genet. Evol.">
        <title>Comparative genome analysis of fish pathogen Flavobacterium columnare reveals extensive sequence diversity within the species.</title>
        <authorList>
            <person name="Kayansamruaj P."/>
            <person name="Dong H.T."/>
            <person name="Hirono I."/>
            <person name="Kondo H."/>
            <person name="Senapin S."/>
            <person name="Rodkhum C."/>
        </authorList>
    </citation>
    <scope>NUCLEOTIDE SEQUENCE [LARGE SCALE GENOMIC DNA]</scope>
    <source>
        <strain evidence="2 3">1215</strain>
    </source>
</reference>
<dbReference type="PROSITE" id="PS51257">
    <property type="entry name" value="PROKAR_LIPOPROTEIN"/>
    <property type="match status" value="1"/>
</dbReference>
<dbReference type="Proteomes" id="UP000197768">
    <property type="component" value="Unassembled WGS sequence"/>
</dbReference>
<evidence type="ECO:0000256" key="1">
    <source>
        <dbReference type="SAM" id="MobiDB-lite"/>
    </source>
</evidence>
<name>A0A246GHK6_9FLAO</name>
<sequence>MKQTIFIVLILYLLFVSCKNDKPIADKPTSKPKLEKTNPSPEKTPSVIQEYIPEGFEIQYECDGDLNQDGIKDYAYVLKNSDDDTAPRRTLVFLGNKQKGLDLFMQSDTIFPNSNSEDVMTNFEYEDITISKNELQINFSGLGPSGNYDFIFQFENGELFLKSMESFHAGAGGQTVGYYEVLTGKIEMTQVNTMKEDMPSETEVKEFEPLKLAFDKVNPFELFDQQLTKFGF</sequence>
<feature type="compositionally biased region" description="Basic and acidic residues" evidence="1">
    <location>
        <begin position="26"/>
        <end position="36"/>
    </location>
</feature>
<dbReference type="AlphaFoldDB" id="A0A246GHK6"/>
<protein>
    <recommendedName>
        <fullName evidence="4">Lipoprotein</fullName>
    </recommendedName>
</protein>
<dbReference type="EMBL" id="MTCZ01000085">
    <property type="protein sequence ID" value="OWP83715.1"/>
    <property type="molecule type" value="Genomic_DNA"/>
</dbReference>
<proteinExistence type="predicted"/>
<accession>A0A246GHK6</accession>
<comment type="caution">
    <text evidence="2">The sequence shown here is derived from an EMBL/GenBank/DDBJ whole genome shotgun (WGS) entry which is preliminary data.</text>
</comment>
<feature type="region of interest" description="Disordered" evidence="1">
    <location>
        <begin position="26"/>
        <end position="45"/>
    </location>
</feature>